<dbReference type="InterPro" id="IPR021736">
    <property type="entry name" value="DUF3305"/>
</dbReference>
<reference evidence="3" key="1">
    <citation type="submission" date="2016-10" db="EMBL/GenBank/DDBJ databases">
        <authorList>
            <person name="Varghese N."/>
            <person name="Submissions S."/>
        </authorList>
    </citation>
    <scope>NUCLEOTIDE SEQUENCE [LARGE SCALE GENOMIC DNA]</scope>
    <source>
        <strain evidence="3">DSM 16477</strain>
    </source>
</reference>
<evidence type="ECO:0000256" key="1">
    <source>
        <dbReference type="SAM" id="MobiDB-lite"/>
    </source>
</evidence>
<keyword evidence="3" id="KW-1185">Reference proteome</keyword>
<sequence length="189" mass="21443">MIHNPKKYRTMPVGVVLRRAPGVTRWAKWSWKATSVLPGAGAADWRELRRDGDIVEYHAATLPIELHGAETEAYVHGLGADVPCVYVVMRPIAGKTDRPFEIALVTASPYEAQDYCDSAEEVVEKVAMTPGLLAWVHEFVEEFHHEEEFVKRRRDRLRVDRKQDGVGDPRIEKPADVYASPTLKRKRLA</sequence>
<dbReference type="Pfam" id="PF11749">
    <property type="entry name" value="DUF3305"/>
    <property type="match status" value="1"/>
</dbReference>
<name>A0A1G7T4W0_9RHOB</name>
<feature type="region of interest" description="Disordered" evidence="1">
    <location>
        <begin position="164"/>
        <end position="189"/>
    </location>
</feature>
<feature type="compositionally biased region" description="Basic and acidic residues" evidence="1">
    <location>
        <begin position="164"/>
        <end position="175"/>
    </location>
</feature>
<organism evidence="2 3">
    <name type="scientific">Sulfitobacter delicatus</name>
    <dbReference type="NCBI Taxonomy" id="218672"/>
    <lineage>
        <taxon>Bacteria</taxon>
        <taxon>Pseudomonadati</taxon>
        <taxon>Pseudomonadota</taxon>
        <taxon>Alphaproteobacteria</taxon>
        <taxon>Rhodobacterales</taxon>
        <taxon>Roseobacteraceae</taxon>
        <taxon>Sulfitobacter</taxon>
    </lineage>
</organism>
<evidence type="ECO:0000313" key="2">
    <source>
        <dbReference type="EMBL" id="SDG30407.1"/>
    </source>
</evidence>
<accession>A0A1G7T4W0</accession>
<evidence type="ECO:0008006" key="4">
    <source>
        <dbReference type="Google" id="ProtNLM"/>
    </source>
</evidence>
<protein>
    <recommendedName>
        <fullName evidence="4">Molybdopterin-guanine dinucleotide biosynthesis protein MobA</fullName>
    </recommendedName>
</protein>
<dbReference type="Proteomes" id="UP000199399">
    <property type="component" value="Unassembled WGS sequence"/>
</dbReference>
<dbReference type="AlphaFoldDB" id="A0A1G7T4W0"/>
<evidence type="ECO:0000313" key="3">
    <source>
        <dbReference type="Proteomes" id="UP000199399"/>
    </source>
</evidence>
<dbReference type="STRING" id="218672.SAMN04489759_10696"/>
<proteinExistence type="predicted"/>
<dbReference type="EMBL" id="FNBP01000006">
    <property type="protein sequence ID" value="SDG30407.1"/>
    <property type="molecule type" value="Genomic_DNA"/>
</dbReference>
<gene>
    <name evidence="2" type="ORF">SAMN04489759_10696</name>
</gene>